<dbReference type="EMBL" id="KN833007">
    <property type="protein sequence ID" value="KIM79829.1"/>
    <property type="molecule type" value="Genomic_DNA"/>
</dbReference>
<feature type="compositionally biased region" description="Polar residues" evidence="1">
    <location>
        <begin position="1"/>
        <end position="10"/>
    </location>
</feature>
<evidence type="ECO:0000313" key="3">
    <source>
        <dbReference type="Proteomes" id="UP000054166"/>
    </source>
</evidence>
<feature type="compositionally biased region" description="Polar residues" evidence="1">
    <location>
        <begin position="121"/>
        <end position="133"/>
    </location>
</feature>
<dbReference type="HOGENOM" id="CLU_434823_0_0_1"/>
<feature type="region of interest" description="Disordered" evidence="1">
    <location>
        <begin position="339"/>
        <end position="372"/>
    </location>
</feature>
<feature type="region of interest" description="Disordered" evidence="1">
    <location>
        <begin position="1"/>
        <end position="53"/>
    </location>
</feature>
<proteinExistence type="predicted"/>
<feature type="region of interest" description="Disordered" evidence="1">
    <location>
        <begin position="559"/>
        <end position="629"/>
    </location>
</feature>
<feature type="compositionally biased region" description="Polar residues" evidence="1">
    <location>
        <begin position="559"/>
        <end position="581"/>
    </location>
</feature>
<feature type="region of interest" description="Disordered" evidence="1">
    <location>
        <begin position="385"/>
        <end position="404"/>
    </location>
</feature>
<evidence type="ECO:0000313" key="2">
    <source>
        <dbReference type="EMBL" id="KIM79829.1"/>
    </source>
</evidence>
<name>A0A0C3FJ83_PILCF</name>
<dbReference type="Proteomes" id="UP000054166">
    <property type="component" value="Unassembled WGS sequence"/>
</dbReference>
<reference evidence="3" key="2">
    <citation type="submission" date="2015-01" db="EMBL/GenBank/DDBJ databases">
        <title>Evolutionary Origins and Diversification of the Mycorrhizal Mutualists.</title>
        <authorList>
            <consortium name="DOE Joint Genome Institute"/>
            <consortium name="Mycorrhizal Genomics Consortium"/>
            <person name="Kohler A."/>
            <person name="Kuo A."/>
            <person name="Nagy L.G."/>
            <person name="Floudas D."/>
            <person name="Copeland A."/>
            <person name="Barry K.W."/>
            <person name="Cichocki N."/>
            <person name="Veneault-Fourrey C."/>
            <person name="LaButti K."/>
            <person name="Lindquist E.A."/>
            <person name="Lipzen A."/>
            <person name="Lundell T."/>
            <person name="Morin E."/>
            <person name="Murat C."/>
            <person name="Riley R."/>
            <person name="Ohm R."/>
            <person name="Sun H."/>
            <person name="Tunlid A."/>
            <person name="Henrissat B."/>
            <person name="Grigoriev I.V."/>
            <person name="Hibbett D.S."/>
            <person name="Martin F."/>
        </authorList>
    </citation>
    <scope>NUCLEOTIDE SEQUENCE [LARGE SCALE GENOMIC DNA]</scope>
    <source>
        <strain evidence="3">F 1598</strain>
    </source>
</reference>
<evidence type="ECO:0000256" key="1">
    <source>
        <dbReference type="SAM" id="MobiDB-lite"/>
    </source>
</evidence>
<dbReference type="InParanoid" id="A0A0C3FJ83"/>
<feature type="region of interest" description="Disordered" evidence="1">
    <location>
        <begin position="70"/>
        <end position="172"/>
    </location>
</feature>
<organism evidence="2 3">
    <name type="scientific">Piloderma croceum (strain F 1598)</name>
    <dbReference type="NCBI Taxonomy" id="765440"/>
    <lineage>
        <taxon>Eukaryota</taxon>
        <taxon>Fungi</taxon>
        <taxon>Dikarya</taxon>
        <taxon>Basidiomycota</taxon>
        <taxon>Agaricomycotina</taxon>
        <taxon>Agaricomycetes</taxon>
        <taxon>Agaricomycetidae</taxon>
        <taxon>Atheliales</taxon>
        <taxon>Atheliaceae</taxon>
        <taxon>Piloderma</taxon>
    </lineage>
</organism>
<feature type="compositionally biased region" description="Low complexity" evidence="1">
    <location>
        <begin position="389"/>
        <end position="398"/>
    </location>
</feature>
<keyword evidence="3" id="KW-1185">Reference proteome</keyword>
<accession>A0A0C3FJ83</accession>
<feature type="compositionally biased region" description="Low complexity" evidence="1">
    <location>
        <begin position="70"/>
        <end position="81"/>
    </location>
</feature>
<feature type="compositionally biased region" description="Basic residues" evidence="1">
    <location>
        <begin position="11"/>
        <end position="23"/>
    </location>
</feature>
<feature type="compositionally biased region" description="Polar residues" evidence="1">
    <location>
        <begin position="611"/>
        <end position="623"/>
    </location>
</feature>
<gene>
    <name evidence="2" type="ORF">PILCRDRAFT_546353</name>
</gene>
<reference evidence="2 3" key="1">
    <citation type="submission" date="2014-04" db="EMBL/GenBank/DDBJ databases">
        <authorList>
            <consortium name="DOE Joint Genome Institute"/>
            <person name="Kuo A."/>
            <person name="Tarkka M."/>
            <person name="Buscot F."/>
            <person name="Kohler A."/>
            <person name="Nagy L.G."/>
            <person name="Floudas D."/>
            <person name="Copeland A."/>
            <person name="Barry K.W."/>
            <person name="Cichocki N."/>
            <person name="Veneault-Fourrey C."/>
            <person name="LaButti K."/>
            <person name="Lindquist E.A."/>
            <person name="Lipzen A."/>
            <person name="Lundell T."/>
            <person name="Morin E."/>
            <person name="Murat C."/>
            <person name="Sun H."/>
            <person name="Tunlid A."/>
            <person name="Henrissat B."/>
            <person name="Grigoriev I.V."/>
            <person name="Hibbett D.S."/>
            <person name="Martin F."/>
            <person name="Nordberg H.P."/>
            <person name="Cantor M.N."/>
            <person name="Hua S.X."/>
        </authorList>
    </citation>
    <scope>NUCLEOTIDE SEQUENCE [LARGE SCALE GENOMIC DNA]</scope>
    <source>
        <strain evidence="2 3">F 1598</strain>
    </source>
</reference>
<protein>
    <submittedName>
        <fullName evidence="2">Uncharacterized protein</fullName>
    </submittedName>
</protein>
<sequence>MESTTSLSSTKKPRWQHTVRRLPSRAVGKLSIRSSSPTPSTKREHSSGSISTKGFISASSLELLPDTVATSMESTTSLSSTKKPRWHRGLGAMRRLPSRAVGKLNIRSSSPTPSKREHSTDSISTKGFFSPSTLELLPDTVAASPPSAAGARNHSASGPKGGNSEREAAPLASEPGGHAVLMREMFTASPENTLELPIITREIASVHVPPAAAEQLILTSEPEMTVPKATSRPTDEQELDLAHATKPPHGIEEPAGPHLVHITDTPSKPARSDAAVPVENISAPHSETPVPETAPSAGEPIGPSSIEAVSYFGMPAQENTRTGFSAETSYESLAAPMVGRENSNENSGCRQEESTVLGDPFADPSPDEAAPDNTIWASFLIPSERMSDSDSTSVGNSSKGPSVKLLDAVPLSSAEPAANENHMEASPNVESSTREATVLASEAVAYASFVGWEMLAASLENTHEVPIVVNEIGSIRLTPATAEQLVLNCELEERMTVPEATLQSAIEHELVPKRAESPPLIYVEDMPAELIQSSADTNPNSNFDILAAQAILAPVDTNDNPSQIWMGQNSRGRASTESSAAPVQRRSGNKGQGQRKSIVLMSSEDPLADRQPNNATPGVSVTDTILMPE</sequence>
<dbReference type="AlphaFoldDB" id="A0A0C3FJ83"/>